<feature type="region of interest" description="Disordered" evidence="1">
    <location>
        <begin position="49"/>
        <end position="103"/>
    </location>
</feature>
<evidence type="ECO:0000256" key="1">
    <source>
        <dbReference type="SAM" id="MobiDB-lite"/>
    </source>
</evidence>
<dbReference type="AlphaFoldDB" id="A0AAV7RRQ1"/>
<proteinExistence type="predicted"/>
<accession>A0AAV7RRQ1</accession>
<reference evidence="2" key="1">
    <citation type="journal article" date="2022" name="bioRxiv">
        <title>Sequencing and chromosome-scale assembly of the giantPleurodeles waltlgenome.</title>
        <authorList>
            <person name="Brown T."/>
            <person name="Elewa A."/>
            <person name="Iarovenko S."/>
            <person name="Subramanian E."/>
            <person name="Araus A.J."/>
            <person name="Petzold A."/>
            <person name="Susuki M."/>
            <person name="Suzuki K.-i.T."/>
            <person name="Hayashi T."/>
            <person name="Toyoda A."/>
            <person name="Oliveira C."/>
            <person name="Osipova E."/>
            <person name="Leigh N.D."/>
            <person name="Simon A."/>
            <person name="Yun M.H."/>
        </authorList>
    </citation>
    <scope>NUCLEOTIDE SEQUENCE</scope>
    <source>
        <strain evidence="2">20211129_DDA</strain>
        <tissue evidence="2">Liver</tissue>
    </source>
</reference>
<name>A0AAV7RRQ1_PLEWA</name>
<keyword evidence="3" id="KW-1185">Reference proteome</keyword>
<organism evidence="2 3">
    <name type="scientific">Pleurodeles waltl</name>
    <name type="common">Iberian ribbed newt</name>
    <dbReference type="NCBI Taxonomy" id="8319"/>
    <lineage>
        <taxon>Eukaryota</taxon>
        <taxon>Metazoa</taxon>
        <taxon>Chordata</taxon>
        <taxon>Craniata</taxon>
        <taxon>Vertebrata</taxon>
        <taxon>Euteleostomi</taxon>
        <taxon>Amphibia</taxon>
        <taxon>Batrachia</taxon>
        <taxon>Caudata</taxon>
        <taxon>Salamandroidea</taxon>
        <taxon>Salamandridae</taxon>
        <taxon>Pleurodelinae</taxon>
        <taxon>Pleurodeles</taxon>
    </lineage>
</organism>
<gene>
    <name evidence="2" type="ORF">NDU88_006617</name>
</gene>
<evidence type="ECO:0000313" key="2">
    <source>
        <dbReference type="EMBL" id="KAJ1153859.1"/>
    </source>
</evidence>
<dbReference type="Proteomes" id="UP001066276">
    <property type="component" value="Chromosome 5"/>
</dbReference>
<feature type="compositionally biased region" description="Basic and acidic residues" evidence="1">
    <location>
        <begin position="68"/>
        <end position="92"/>
    </location>
</feature>
<protein>
    <submittedName>
        <fullName evidence="2">Uncharacterized protein</fullName>
    </submittedName>
</protein>
<evidence type="ECO:0000313" key="3">
    <source>
        <dbReference type="Proteomes" id="UP001066276"/>
    </source>
</evidence>
<comment type="caution">
    <text evidence="2">The sequence shown here is derived from an EMBL/GenBank/DDBJ whole genome shotgun (WGS) entry which is preliminary data.</text>
</comment>
<dbReference type="EMBL" id="JANPWB010000009">
    <property type="protein sequence ID" value="KAJ1153859.1"/>
    <property type="molecule type" value="Genomic_DNA"/>
</dbReference>
<sequence>MAAGAAAPAGPMVRGWSADTAALNAVSGAGVLVLHPETWTLARLLCGRQKKTRGGPDPAVQARGGPGRRGDRLGREEDSPTRLDRIREDQNGDRGCGASPGPE</sequence>